<feature type="domain" description="HTH luxR-type" evidence="4">
    <location>
        <begin position="148"/>
        <end position="213"/>
    </location>
</feature>
<dbReference type="Pfam" id="PF00072">
    <property type="entry name" value="Response_reg"/>
    <property type="match status" value="1"/>
</dbReference>
<dbReference type="PROSITE" id="PS50043">
    <property type="entry name" value="HTH_LUXR_2"/>
    <property type="match status" value="1"/>
</dbReference>
<dbReference type="CDD" id="cd06170">
    <property type="entry name" value="LuxR_C_like"/>
    <property type="match status" value="1"/>
</dbReference>
<evidence type="ECO:0000256" key="2">
    <source>
        <dbReference type="ARBA" id="ARBA00023125"/>
    </source>
</evidence>
<dbReference type="CDD" id="cd17535">
    <property type="entry name" value="REC_NarL-like"/>
    <property type="match status" value="1"/>
</dbReference>
<dbReference type="PANTHER" id="PTHR43214:SF43">
    <property type="entry name" value="TWO-COMPONENT RESPONSE REGULATOR"/>
    <property type="match status" value="1"/>
</dbReference>
<protein>
    <submittedName>
        <fullName evidence="6">Response regulator transcription factor</fullName>
    </submittedName>
</protein>
<accession>A0ABW9ZY68</accession>
<dbReference type="PANTHER" id="PTHR43214">
    <property type="entry name" value="TWO-COMPONENT RESPONSE REGULATOR"/>
    <property type="match status" value="1"/>
</dbReference>
<dbReference type="EMBL" id="JAACJS010000015">
    <property type="protein sequence ID" value="NCI52128.1"/>
    <property type="molecule type" value="Genomic_DNA"/>
</dbReference>
<dbReference type="InterPro" id="IPR000792">
    <property type="entry name" value="Tscrpt_reg_LuxR_C"/>
</dbReference>
<dbReference type="InterPro" id="IPR016032">
    <property type="entry name" value="Sig_transdc_resp-reg_C-effctor"/>
</dbReference>
<dbReference type="InterPro" id="IPR011006">
    <property type="entry name" value="CheY-like_superfamily"/>
</dbReference>
<dbReference type="SUPFAM" id="SSF46894">
    <property type="entry name" value="C-terminal effector domain of the bipartite response regulators"/>
    <property type="match status" value="1"/>
</dbReference>
<organism evidence="6 7">
    <name type="scientific">Sediminibacterium roseum</name>
    <dbReference type="NCBI Taxonomy" id="1978412"/>
    <lineage>
        <taxon>Bacteria</taxon>
        <taxon>Pseudomonadati</taxon>
        <taxon>Bacteroidota</taxon>
        <taxon>Chitinophagia</taxon>
        <taxon>Chitinophagales</taxon>
        <taxon>Chitinophagaceae</taxon>
        <taxon>Sediminibacterium</taxon>
    </lineage>
</organism>
<dbReference type="PRINTS" id="PR00038">
    <property type="entry name" value="HTHLUXR"/>
</dbReference>
<reference evidence="6 7" key="1">
    <citation type="submission" date="2020-01" db="EMBL/GenBank/DDBJ databases">
        <title>Genome analysis.</title>
        <authorList>
            <person name="Wu S."/>
            <person name="Wang G."/>
        </authorList>
    </citation>
    <scope>NUCLEOTIDE SEQUENCE [LARGE SCALE GENOMIC DNA]</scope>
    <source>
        <strain evidence="6 7">SYL130</strain>
    </source>
</reference>
<feature type="modified residue" description="4-aspartylphosphate" evidence="3">
    <location>
        <position position="58"/>
    </location>
</feature>
<evidence type="ECO:0000256" key="1">
    <source>
        <dbReference type="ARBA" id="ARBA00022553"/>
    </source>
</evidence>
<feature type="domain" description="Response regulatory" evidence="5">
    <location>
        <begin position="7"/>
        <end position="123"/>
    </location>
</feature>
<dbReference type="InterPro" id="IPR039420">
    <property type="entry name" value="WalR-like"/>
</dbReference>
<dbReference type="SMART" id="SM00421">
    <property type="entry name" value="HTH_LUXR"/>
    <property type="match status" value="1"/>
</dbReference>
<dbReference type="InterPro" id="IPR001789">
    <property type="entry name" value="Sig_transdc_resp-reg_receiver"/>
</dbReference>
<evidence type="ECO:0000313" key="6">
    <source>
        <dbReference type="EMBL" id="NCI52128.1"/>
    </source>
</evidence>
<comment type="caution">
    <text evidence="6">The sequence shown here is derived from an EMBL/GenBank/DDBJ whole genome shotgun (WGS) entry which is preliminary data.</text>
</comment>
<dbReference type="Pfam" id="PF00196">
    <property type="entry name" value="GerE"/>
    <property type="match status" value="1"/>
</dbReference>
<evidence type="ECO:0000259" key="5">
    <source>
        <dbReference type="PROSITE" id="PS50110"/>
    </source>
</evidence>
<name>A0ABW9ZY68_9BACT</name>
<keyword evidence="7" id="KW-1185">Reference proteome</keyword>
<dbReference type="RefSeq" id="WP_161820384.1">
    <property type="nucleotide sequence ID" value="NZ_JAACJS010000015.1"/>
</dbReference>
<dbReference type="SUPFAM" id="SSF52172">
    <property type="entry name" value="CheY-like"/>
    <property type="match status" value="1"/>
</dbReference>
<dbReference type="SMART" id="SM00448">
    <property type="entry name" value="REC"/>
    <property type="match status" value="1"/>
</dbReference>
<dbReference type="Proteomes" id="UP000753802">
    <property type="component" value="Unassembled WGS sequence"/>
</dbReference>
<evidence type="ECO:0000313" key="7">
    <source>
        <dbReference type="Proteomes" id="UP000753802"/>
    </source>
</evidence>
<dbReference type="InterPro" id="IPR058245">
    <property type="entry name" value="NreC/VraR/RcsB-like_REC"/>
</dbReference>
<gene>
    <name evidence="6" type="ORF">GWC95_19545</name>
</gene>
<evidence type="ECO:0000259" key="4">
    <source>
        <dbReference type="PROSITE" id="PS50043"/>
    </source>
</evidence>
<sequence>MEKKCIRVLIADDHVLFRNGLRTLLSQSRNIEVIGEVSNGQELLRSSIELSPDVVLTDISMPVMDGVLATKEITRKKLGCRVVVLSAFGKEEPILKMLEAGALGYVLKSADADEISEAIRTVYQHKPYFCREITEKLTEIVTRNYQLPPQLEIHFTEREKEIMRLICRECTSKEIAFTLNLSKRTVEGHRTRIMDKIGAKSIAGIITFAVARGIYKSVQQF</sequence>
<dbReference type="Gene3D" id="3.40.50.2300">
    <property type="match status" value="1"/>
</dbReference>
<evidence type="ECO:0000256" key="3">
    <source>
        <dbReference type="PROSITE-ProRule" id="PRU00169"/>
    </source>
</evidence>
<proteinExistence type="predicted"/>
<dbReference type="PROSITE" id="PS50110">
    <property type="entry name" value="RESPONSE_REGULATORY"/>
    <property type="match status" value="1"/>
</dbReference>
<keyword evidence="2" id="KW-0238">DNA-binding</keyword>
<keyword evidence="1 3" id="KW-0597">Phosphoprotein</keyword>